<keyword evidence="2" id="KW-1185">Reference proteome</keyword>
<gene>
    <name evidence="1" type="ORF">SAMN05660836_01749</name>
</gene>
<evidence type="ECO:0000313" key="2">
    <source>
        <dbReference type="Proteomes" id="UP000199611"/>
    </source>
</evidence>
<dbReference type="AlphaFoldDB" id="A0A1I4UAK1"/>
<dbReference type="EMBL" id="FOUU01000005">
    <property type="protein sequence ID" value="SFM86029.1"/>
    <property type="molecule type" value="Genomic_DNA"/>
</dbReference>
<accession>A0A1I4UAK1</accession>
<dbReference type="STRING" id="39841.SAMN05660836_01749"/>
<dbReference type="Proteomes" id="UP000199611">
    <property type="component" value="Unassembled WGS sequence"/>
</dbReference>
<reference evidence="1 2" key="1">
    <citation type="submission" date="2016-10" db="EMBL/GenBank/DDBJ databases">
        <authorList>
            <person name="de Groot N.N."/>
        </authorList>
    </citation>
    <scope>NUCLEOTIDE SEQUENCE [LARGE SCALE GENOMIC DNA]</scope>
    <source>
        <strain evidence="1 2">DSM 9990</strain>
    </source>
</reference>
<protein>
    <submittedName>
        <fullName evidence="1">Uncharacterized protein</fullName>
    </submittedName>
</protein>
<name>A0A1I4UAK1_9BACT</name>
<proteinExistence type="predicted"/>
<evidence type="ECO:0000313" key="1">
    <source>
        <dbReference type="EMBL" id="SFM86029.1"/>
    </source>
</evidence>
<sequence>MLFSDGERQAVELRIFLKDQLTPAGGENYNENRASLTGP</sequence>
<organism evidence="1 2">
    <name type="scientific">Thermodesulforhabdus norvegica</name>
    <dbReference type="NCBI Taxonomy" id="39841"/>
    <lineage>
        <taxon>Bacteria</taxon>
        <taxon>Pseudomonadati</taxon>
        <taxon>Thermodesulfobacteriota</taxon>
        <taxon>Syntrophobacteria</taxon>
        <taxon>Syntrophobacterales</taxon>
        <taxon>Thermodesulforhabdaceae</taxon>
        <taxon>Thermodesulforhabdus</taxon>
    </lineage>
</organism>